<dbReference type="Proteomes" id="UP001156140">
    <property type="component" value="Unassembled WGS sequence"/>
</dbReference>
<dbReference type="GO" id="GO:1902201">
    <property type="term" value="P:negative regulation of bacterial-type flagellum-dependent cell motility"/>
    <property type="evidence" value="ECO:0007669"/>
    <property type="project" value="TreeGrafter"/>
</dbReference>
<dbReference type="PROSITE" id="PS50887">
    <property type="entry name" value="GGDEF"/>
    <property type="match status" value="1"/>
</dbReference>
<evidence type="ECO:0000313" key="6">
    <source>
        <dbReference type="Proteomes" id="UP001156140"/>
    </source>
</evidence>
<evidence type="ECO:0000256" key="3">
    <source>
        <dbReference type="SAM" id="Phobius"/>
    </source>
</evidence>
<dbReference type="InterPro" id="IPR000160">
    <property type="entry name" value="GGDEF_dom"/>
</dbReference>
<comment type="caution">
    <text evidence="5">The sequence shown here is derived from an EMBL/GenBank/DDBJ whole genome shotgun (WGS) entry which is preliminary data.</text>
</comment>
<evidence type="ECO:0000259" key="4">
    <source>
        <dbReference type="PROSITE" id="PS50887"/>
    </source>
</evidence>
<evidence type="ECO:0000256" key="1">
    <source>
        <dbReference type="ARBA" id="ARBA00012528"/>
    </source>
</evidence>
<accession>A0AA41QLG7</accession>
<comment type="catalytic activity">
    <reaction evidence="2">
        <text>2 GTP = 3',3'-c-di-GMP + 2 diphosphate</text>
        <dbReference type="Rhea" id="RHEA:24898"/>
        <dbReference type="ChEBI" id="CHEBI:33019"/>
        <dbReference type="ChEBI" id="CHEBI:37565"/>
        <dbReference type="ChEBI" id="CHEBI:58805"/>
        <dbReference type="EC" id="2.7.7.65"/>
    </reaction>
</comment>
<name>A0AA41QLG7_9HYPH</name>
<dbReference type="EC" id="2.7.7.65" evidence="1"/>
<dbReference type="InterPro" id="IPR043128">
    <property type="entry name" value="Rev_trsase/Diguanyl_cyclase"/>
</dbReference>
<dbReference type="Pfam" id="PF00990">
    <property type="entry name" value="GGDEF"/>
    <property type="match status" value="1"/>
</dbReference>
<keyword evidence="3" id="KW-0472">Membrane</keyword>
<dbReference type="AlphaFoldDB" id="A0AA41QLG7"/>
<protein>
    <recommendedName>
        <fullName evidence="1">diguanylate cyclase</fullName>
        <ecNumber evidence="1">2.7.7.65</ecNumber>
    </recommendedName>
</protein>
<feature type="domain" description="GGDEF" evidence="4">
    <location>
        <begin position="254"/>
        <end position="385"/>
    </location>
</feature>
<feature type="transmembrane region" description="Helical" evidence="3">
    <location>
        <begin position="151"/>
        <end position="173"/>
    </location>
</feature>
<dbReference type="RefSeq" id="WP_281735709.1">
    <property type="nucleotide sequence ID" value="NZ_JAKETQ010000001.1"/>
</dbReference>
<keyword evidence="3" id="KW-1133">Transmembrane helix</keyword>
<reference evidence="5" key="1">
    <citation type="submission" date="2022-03" db="EMBL/GenBank/DDBJ databases">
        <title>The complete genome sequence of a Methyloterrigena soli.</title>
        <authorList>
            <person name="Zi Z."/>
        </authorList>
    </citation>
    <scope>NUCLEOTIDE SEQUENCE</scope>
    <source>
        <strain evidence="5">M48</strain>
    </source>
</reference>
<dbReference type="NCBIfam" id="TIGR00254">
    <property type="entry name" value="GGDEF"/>
    <property type="match status" value="1"/>
</dbReference>
<keyword evidence="3" id="KW-0812">Transmembrane</keyword>
<proteinExistence type="predicted"/>
<dbReference type="CDD" id="cd01949">
    <property type="entry name" value="GGDEF"/>
    <property type="match status" value="1"/>
</dbReference>
<evidence type="ECO:0000313" key="5">
    <source>
        <dbReference type="EMBL" id="MCI0127051.1"/>
    </source>
</evidence>
<feature type="transmembrane region" description="Helical" evidence="3">
    <location>
        <begin position="6"/>
        <end position="24"/>
    </location>
</feature>
<dbReference type="PANTHER" id="PTHR45138:SF9">
    <property type="entry name" value="DIGUANYLATE CYCLASE DGCM-RELATED"/>
    <property type="match status" value="1"/>
</dbReference>
<dbReference type="FunFam" id="3.30.70.270:FF:000001">
    <property type="entry name" value="Diguanylate cyclase domain protein"/>
    <property type="match status" value="1"/>
</dbReference>
<feature type="transmembrane region" description="Helical" evidence="3">
    <location>
        <begin position="120"/>
        <end position="139"/>
    </location>
</feature>
<gene>
    <name evidence="5" type="ORF">ML536_09445</name>
</gene>
<feature type="transmembrane region" description="Helical" evidence="3">
    <location>
        <begin position="193"/>
        <end position="212"/>
    </location>
</feature>
<feature type="transmembrane region" description="Helical" evidence="3">
    <location>
        <begin position="61"/>
        <end position="82"/>
    </location>
</feature>
<feature type="transmembrane region" description="Helical" evidence="3">
    <location>
        <begin position="36"/>
        <end position="55"/>
    </location>
</feature>
<feature type="transmembrane region" description="Helical" evidence="3">
    <location>
        <begin position="94"/>
        <end position="114"/>
    </location>
</feature>
<dbReference type="SUPFAM" id="SSF55073">
    <property type="entry name" value="Nucleotide cyclase"/>
    <property type="match status" value="1"/>
</dbReference>
<dbReference type="PANTHER" id="PTHR45138">
    <property type="entry name" value="REGULATORY COMPONENTS OF SENSORY TRANSDUCTION SYSTEM"/>
    <property type="match status" value="1"/>
</dbReference>
<dbReference type="GO" id="GO:0043709">
    <property type="term" value="P:cell adhesion involved in single-species biofilm formation"/>
    <property type="evidence" value="ECO:0007669"/>
    <property type="project" value="TreeGrafter"/>
</dbReference>
<dbReference type="GO" id="GO:0052621">
    <property type="term" value="F:diguanylate cyclase activity"/>
    <property type="evidence" value="ECO:0007669"/>
    <property type="project" value="UniProtKB-EC"/>
</dbReference>
<dbReference type="SMART" id="SM00267">
    <property type="entry name" value="GGDEF"/>
    <property type="match status" value="1"/>
</dbReference>
<keyword evidence="6" id="KW-1185">Reference proteome</keyword>
<dbReference type="InterPro" id="IPR050469">
    <property type="entry name" value="Diguanylate_Cyclase"/>
</dbReference>
<dbReference type="GO" id="GO:0005886">
    <property type="term" value="C:plasma membrane"/>
    <property type="evidence" value="ECO:0007669"/>
    <property type="project" value="TreeGrafter"/>
</dbReference>
<organism evidence="5 6">
    <name type="scientific">Paradevosia shaoguanensis</name>
    <dbReference type="NCBI Taxonomy" id="1335043"/>
    <lineage>
        <taxon>Bacteria</taxon>
        <taxon>Pseudomonadati</taxon>
        <taxon>Pseudomonadota</taxon>
        <taxon>Alphaproteobacteria</taxon>
        <taxon>Hyphomicrobiales</taxon>
        <taxon>Devosiaceae</taxon>
        <taxon>Paradevosia</taxon>
    </lineage>
</organism>
<evidence type="ECO:0000256" key="2">
    <source>
        <dbReference type="ARBA" id="ARBA00034247"/>
    </source>
</evidence>
<sequence length="385" mass="41949">MDTPSVFVTVSLVMLANGLALGVTTSSLPRSLRPAAIYWQIATLMIALGCLVFAYGTLLPAPVMVTAANSLLVLGLYGYYCSLRLFHGRTVPPLLVLLPVAAMLWVLVFSAVYPDFKIRVVGMAVVWLALMGGSLYELTRRSQEATSVSRRMLTGIFAFAIACVVIRAIGYQISNVDANYALVTNDNWLNPLSPLLLPLLPIIGTTAFILMCTERLRRQLQVAASTDYLTELPNRRTLAESGKAHYDRARRLGRGFAVAVLDVDGFKSINDAHGHDVGDQALVHVAARLRGAVRELDVVARTGGEEFVALLDDLATNEAFAAVERIRAAVEDGHFDESRRIRITISAGVAVFRAEDDTFETVLRRADDALYVAKAEGRNRVKLAA</sequence>
<dbReference type="Gene3D" id="3.30.70.270">
    <property type="match status" value="1"/>
</dbReference>
<dbReference type="EMBL" id="JALAZD010000001">
    <property type="protein sequence ID" value="MCI0127051.1"/>
    <property type="molecule type" value="Genomic_DNA"/>
</dbReference>
<dbReference type="InterPro" id="IPR029787">
    <property type="entry name" value="Nucleotide_cyclase"/>
</dbReference>